<gene>
    <name evidence="1" type="ORF">ZT3D7_G6493</name>
</gene>
<organism evidence="1 2">
    <name type="scientific">Zymoseptoria tritici (strain ST99CH_3D7)</name>
    <dbReference type="NCBI Taxonomy" id="1276538"/>
    <lineage>
        <taxon>Eukaryota</taxon>
        <taxon>Fungi</taxon>
        <taxon>Dikarya</taxon>
        <taxon>Ascomycota</taxon>
        <taxon>Pezizomycotina</taxon>
        <taxon>Dothideomycetes</taxon>
        <taxon>Dothideomycetidae</taxon>
        <taxon>Mycosphaerellales</taxon>
        <taxon>Mycosphaerellaceae</taxon>
        <taxon>Zymoseptoria</taxon>
    </lineage>
</organism>
<evidence type="ECO:0000313" key="1">
    <source>
        <dbReference type="EMBL" id="SMQ51340.1"/>
    </source>
</evidence>
<sequence>MMDLHQFEHQARARVLARLFSKPAAKGQLQAIEDVLRSFGTVQESPISTAFTQSEWDTWAAQAVEIEERHANGIVEKYHGQATTASASSETTAFFIDNINTPTELAEIVEVGWSSPPQRNPTFRPLKCSAVRDSTVSYLVGLQDRHLNNPWPRPGQIYDITHGGLPARSEDVRGGGYFVKVADKTHFWKTLLALLSANDVSSLQMVSPVMNRKVQLELSRM</sequence>
<protein>
    <submittedName>
        <fullName evidence="1">Uncharacterized protein</fullName>
    </submittedName>
</protein>
<accession>A0A1X7RVS1</accession>
<keyword evidence="2" id="KW-1185">Reference proteome</keyword>
<proteinExistence type="predicted"/>
<dbReference type="AlphaFoldDB" id="A0A1X7RVS1"/>
<reference evidence="1 2" key="1">
    <citation type="submission" date="2016-06" db="EMBL/GenBank/DDBJ databases">
        <authorList>
            <person name="Kjaerup R.B."/>
            <person name="Dalgaard T.S."/>
            <person name="Juul-Madsen H.R."/>
        </authorList>
    </citation>
    <scope>NUCLEOTIDE SEQUENCE [LARGE SCALE GENOMIC DNA]</scope>
</reference>
<dbReference type="EMBL" id="LT853696">
    <property type="protein sequence ID" value="SMQ51340.1"/>
    <property type="molecule type" value="Genomic_DNA"/>
</dbReference>
<evidence type="ECO:0000313" key="2">
    <source>
        <dbReference type="Proteomes" id="UP000215127"/>
    </source>
</evidence>
<name>A0A1X7RVS1_ZYMT9</name>
<dbReference type="Proteomes" id="UP000215127">
    <property type="component" value="Chromosome 5"/>
</dbReference>